<proteinExistence type="predicted"/>
<comment type="caution">
    <text evidence="1">The sequence shown here is derived from an EMBL/GenBank/DDBJ whole genome shotgun (WGS) entry which is preliminary data.</text>
</comment>
<name>A0A699KLN2_TANCI</name>
<accession>A0A699KLN2</accession>
<organism evidence="1">
    <name type="scientific">Tanacetum cinerariifolium</name>
    <name type="common">Dalmatian daisy</name>
    <name type="synonym">Chrysanthemum cinerariifolium</name>
    <dbReference type="NCBI Taxonomy" id="118510"/>
    <lineage>
        <taxon>Eukaryota</taxon>
        <taxon>Viridiplantae</taxon>
        <taxon>Streptophyta</taxon>
        <taxon>Embryophyta</taxon>
        <taxon>Tracheophyta</taxon>
        <taxon>Spermatophyta</taxon>
        <taxon>Magnoliopsida</taxon>
        <taxon>eudicotyledons</taxon>
        <taxon>Gunneridae</taxon>
        <taxon>Pentapetalae</taxon>
        <taxon>asterids</taxon>
        <taxon>campanulids</taxon>
        <taxon>Asterales</taxon>
        <taxon>Asteraceae</taxon>
        <taxon>Asteroideae</taxon>
        <taxon>Anthemideae</taxon>
        <taxon>Anthemidinae</taxon>
        <taxon>Tanacetum</taxon>
    </lineage>
</organism>
<feature type="non-terminal residue" evidence="1">
    <location>
        <position position="92"/>
    </location>
</feature>
<sequence>MAAEPRWLSAVRCNNAAAVMMSAGWWWRGPMVGMMKVRGVELWWRCRGGGRGLEVMVRVTMVVLGGDDDDGAKSVVNGVAAVGWWLAGNWPE</sequence>
<dbReference type="EMBL" id="BKCJ010533546">
    <property type="protein sequence ID" value="GFB01338.1"/>
    <property type="molecule type" value="Genomic_DNA"/>
</dbReference>
<protein>
    <submittedName>
        <fullName evidence="1">Uncharacterized protein</fullName>
    </submittedName>
</protein>
<gene>
    <name evidence="1" type="ORF">Tci_673309</name>
</gene>
<reference evidence="1" key="1">
    <citation type="journal article" date="2019" name="Sci. Rep.">
        <title>Draft genome of Tanacetum cinerariifolium, the natural source of mosquito coil.</title>
        <authorList>
            <person name="Yamashiro T."/>
            <person name="Shiraishi A."/>
            <person name="Satake H."/>
            <person name="Nakayama K."/>
        </authorList>
    </citation>
    <scope>NUCLEOTIDE SEQUENCE</scope>
</reference>
<evidence type="ECO:0000313" key="1">
    <source>
        <dbReference type="EMBL" id="GFB01338.1"/>
    </source>
</evidence>
<dbReference type="AlphaFoldDB" id="A0A699KLN2"/>